<dbReference type="PANTHER" id="PTHR48043:SF145">
    <property type="entry name" value="FI06409P-RELATED"/>
    <property type="match status" value="1"/>
</dbReference>
<comment type="caution">
    <text evidence="3">The sequence shown here is derived from an EMBL/GenBank/DDBJ whole genome shotgun (WGS) entry which is preliminary data.</text>
</comment>
<keyword evidence="1 3" id="KW-0328">Glycosyltransferase</keyword>
<keyword evidence="4" id="KW-1185">Reference proteome</keyword>
<dbReference type="OrthoDB" id="5835829at2759"/>
<dbReference type="PANTHER" id="PTHR48043">
    <property type="entry name" value="EG:EG0003.4 PROTEIN-RELATED"/>
    <property type="match status" value="1"/>
</dbReference>
<dbReference type="EC" id="2.4.1.173" evidence="3"/>
<dbReference type="Proteomes" id="UP000631181">
    <property type="component" value="Unassembled WGS sequence"/>
</dbReference>
<dbReference type="Gene3D" id="3.40.50.2000">
    <property type="entry name" value="Glycogen Phosphorylase B"/>
    <property type="match status" value="2"/>
</dbReference>
<name>A0A8J8VXU9_9EURO</name>
<evidence type="ECO:0000256" key="1">
    <source>
        <dbReference type="ARBA" id="ARBA00022676"/>
    </source>
</evidence>
<dbReference type="Pfam" id="PF00201">
    <property type="entry name" value="UDPGT"/>
    <property type="match status" value="1"/>
</dbReference>
<organism evidence="3 4">
    <name type="scientific">Penicillium ucsense</name>
    <dbReference type="NCBI Taxonomy" id="2839758"/>
    <lineage>
        <taxon>Eukaryota</taxon>
        <taxon>Fungi</taxon>
        <taxon>Dikarya</taxon>
        <taxon>Ascomycota</taxon>
        <taxon>Pezizomycotina</taxon>
        <taxon>Eurotiomycetes</taxon>
        <taxon>Eurotiomycetidae</taxon>
        <taxon>Eurotiales</taxon>
        <taxon>Aspergillaceae</taxon>
        <taxon>Penicillium</taxon>
    </lineage>
</organism>
<dbReference type="InterPro" id="IPR002213">
    <property type="entry name" value="UDP_glucos_trans"/>
</dbReference>
<keyword evidence="2 3" id="KW-0808">Transferase</keyword>
<dbReference type="InterPro" id="IPR050271">
    <property type="entry name" value="UDP-glycosyltransferase"/>
</dbReference>
<evidence type="ECO:0000256" key="2">
    <source>
        <dbReference type="ARBA" id="ARBA00022679"/>
    </source>
</evidence>
<accession>A0A8J8VXU9</accession>
<gene>
    <name evidence="3" type="ORF">PECM_000575</name>
</gene>
<proteinExistence type="predicted"/>
<dbReference type="GO" id="GO:0016906">
    <property type="term" value="F:sterol 3-beta-glucosyltransferase activity"/>
    <property type="evidence" value="ECO:0007669"/>
    <property type="project" value="UniProtKB-EC"/>
</dbReference>
<dbReference type="AlphaFoldDB" id="A0A8J8VXU9"/>
<evidence type="ECO:0000313" key="3">
    <source>
        <dbReference type="EMBL" id="KAF7713771.1"/>
    </source>
</evidence>
<dbReference type="CDD" id="cd03784">
    <property type="entry name" value="GT1_Gtf-like"/>
    <property type="match status" value="1"/>
</dbReference>
<sequence length="471" mass="52390">MSSRAILFLTNSELGQCNVALAVAEEFLSRGEFIVHFGSFQELVPLVNDMNERLHCGHTAQFHEVPGPSMEDLSIRCHIENISHRPGVRGTIKGYRKIIRMMQHWTPSEYLKAVRACVALIEELRPEIVVTDPIFQPGLEACQTTAVRMAVLWPVPLKDVVIGIQPISAILGKYPVTGSGFPFPIPWNLVLSNAFLILSAVLMIAMARPKPDISLDGRRPEGKSAFPLIQAYSKRSLNLTPAFKELDFPLVIPENVVSCGPIVRGHLPLSVADAQIDAWLTKPTILISLGSHAPLTESNALQTAKGIVALMTQMPDLKVLWKLKFDWQNSKKFNEVLGKDIEEDRIRIVPWIQADIMSVLDSDRIVAFVHHGGGNSFFEGCKVGVPQVILPQWFDTYDCATRVEWLGIGVHGSRAVAPDIEAEQFSKALRRVLTDEDLKCRARAVGDLCREEGRVNAYQQILEFCTKSKSD</sequence>
<dbReference type="EMBL" id="WIWV01000106">
    <property type="protein sequence ID" value="KAF7713771.1"/>
    <property type="molecule type" value="Genomic_DNA"/>
</dbReference>
<dbReference type="SUPFAM" id="SSF53756">
    <property type="entry name" value="UDP-Glycosyltransferase/glycogen phosphorylase"/>
    <property type="match status" value="1"/>
</dbReference>
<evidence type="ECO:0000313" key="4">
    <source>
        <dbReference type="Proteomes" id="UP000631181"/>
    </source>
</evidence>
<protein>
    <submittedName>
        <fullName evidence="3">Sterol 3-beta-glucosyltransferase</fullName>
        <ecNumber evidence="3">2.4.1.173</ecNumber>
    </submittedName>
</protein>
<reference evidence="3" key="1">
    <citation type="journal article" date="2020" name="Front. Microbiol.">
        <title>Gene regulatory networks of Penicillium echinulatum 2HH and Penicillium oxalicum 114-2 inferred by a computational biology approach.</title>
        <authorList>
            <person name="Lenz A.R."/>
            <person name="Galan-Vasquez E."/>
            <person name="Balbinot E."/>
            <person name="De Abreu F.P."/>
            <person name="De Oliveira N.S."/>
            <person name="Da Rosa L.O."/>
            <person name="De Avila E Silva S."/>
            <person name="Camassola M."/>
            <person name="Dillon A.J.P."/>
            <person name="Perez-Rueda E."/>
        </authorList>
    </citation>
    <scope>NUCLEOTIDE SEQUENCE</scope>
    <source>
        <strain evidence="3">S1M29</strain>
    </source>
</reference>